<feature type="transmembrane region" description="Helical" evidence="1">
    <location>
        <begin position="30"/>
        <end position="49"/>
    </location>
</feature>
<reference evidence="2 3" key="2">
    <citation type="journal article" date="2013" name="PLoS ONE">
        <title>INDIGO - INtegrated Data Warehouse of MIcrobial GenOmes with Examples from the Red Sea Extremophiles.</title>
        <authorList>
            <person name="Alam I."/>
            <person name="Antunes A."/>
            <person name="Kamau A.A."/>
            <person name="Ba Alawi W."/>
            <person name="Kalkatawi M."/>
            <person name="Stingl U."/>
            <person name="Bajic V.B."/>
        </authorList>
    </citation>
    <scope>NUCLEOTIDE SEQUENCE [LARGE SCALE GENOMIC DNA]</scope>
    <source>
        <strain evidence="2 3">SARL4B</strain>
    </source>
</reference>
<gene>
    <name evidence="2" type="ORF">HLRTI_002116</name>
</gene>
<evidence type="ECO:0000313" key="2">
    <source>
        <dbReference type="EMBL" id="ERJ05845.1"/>
    </source>
</evidence>
<dbReference type="AlphaFoldDB" id="U2F6K0"/>
<evidence type="ECO:0000313" key="3">
    <source>
        <dbReference type="Proteomes" id="UP000003861"/>
    </source>
</evidence>
<dbReference type="Proteomes" id="UP000003861">
    <property type="component" value="Unassembled WGS sequence"/>
</dbReference>
<reference evidence="2 3" key="1">
    <citation type="journal article" date="2011" name="J. Bacteriol.">
        <title>Genome sequence of Halorhabdus tiamatea, the first archaeon isolated from a deep-sea anoxic brine lake.</title>
        <authorList>
            <person name="Antunes A."/>
            <person name="Alam I."/>
            <person name="Bajic V.B."/>
            <person name="Stingl U."/>
        </authorList>
    </citation>
    <scope>NUCLEOTIDE SEQUENCE [LARGE SCALE GENOMIC DNA]</scope>
    <source>
        <strain evidence="2 3">SARL4B</strain>
    </source>
</reference>
<sequence length="66" mass="7119">MTPPNRELLAALTVGAVIGVGLHWLLGQVILAVVAAVTWAVAIGLTLHIRRAYPAFRTGESWTDKR</sequence>
<keyword evidence="1" id="KW-1133">Transmembrane helix</keyword>
<accession>U2F6K0</accession>
<comment type="caution">
    <text evidence="2">The sequence shown here is derived from an EMBL/GenBank/DDBJ whole genome shotgun (WGS) entry which is preliminary data.</text>
</comment>
<keyword evidence="1" id="KW-0472">Membrane</keyword>
<keyword evidence="1" id="KW-0812">Transmembrane</keyword>
<evidence type="ECO:0000256" key="1">
    <source>
        <dbReference type="SAM" id="Phobius"/>
    </source>
</evidence>
<name>U2F6K0_9EURY</name>
<organism evidence="2 3">
    <name type="scientific">Halorhabdus tiamatea SARL4B</name>
    <dbReference type="NCBI Taxonomy" id="1033806"/>
    <lineage>
        <taxon>Archaea</taxon>
        <taxon>Methanobacteriati</taxon>
        <taxon>Methanobacteriota</taxon>
        <taxon>Stenosarchaea group</taxon>
        <taxon>Halobacteria</taxon>
        <taxon>Halobacteriales</taxon>
        <taxon>Haloarculaceae</taxon>
        <taxon>Halorhabdus</taxon>
    </lineage>
</organism>
<dbReference type="EMBL" id="AFNT02000024">
    <property type="protein sequence ID" value="ERJ05845.1"/>
    <property type="molecule type" value="Genomic_DNA"/>
</dbReference>
<feature type="transmembrane region" description="Helical" evidence="1">
    <location>
        <begin position="7"/>
        <end position="24"/>
    </location>
</feature>
<protein>
    <submittedName>
        <fullName evidence="2">Sterol desaturase family protein</fullName>
    </submittedName>
</protein>
<dbReference type="GeneID" id="60596867"/>
<proteinExistence type="predicted"/>
<dbReference type="RefSeq" id="WP_008526672.1">
    <property type="nucleotide sequence ID" value="NC_021921.1"/>
</dbReference>